<sequence length="194" mass="21588">MSIYINGINILNNLPNPNLLVGTKDYSGEWLQASKIWSHEFDGTYHGFKVLKQMQSWGGLGSYIYVEAGKAYTFSAYIKSTASSWVSFYYSMNGNNENGYTPSATTTPNGSLRIMATDWKRISQTFTVKTSGYIHPRVEKSVEDGVLYIAGMKLEEGSRDTDWCPNVNDFASASELESLKKTVEELKSRIGGGN</sequence>
<evidence type="ECO:0000256" key="1">
    <source>
        <dbReference type="ARBA" id="ARBA00022801"/>
    </source>
</evidence>
<evidence type="ECO:0000313" key="3">
    <source>
        <dbReference type="EMBL" id="MBP2057022.1"/>
    </source>
</evidence>
<proteinExistence type="predicted"/>
<feature type="domain" description="CBM-cenC" evidence="2">
    <location>
        <begin position="48"/>
        <end position="129"/>
    </location>
</feature>
<reference evidence="3 4" key="1">
    <citation type="submission" date="2021-03" db="EMBL/GenBank/DDBJ databases">
        <title>Genomic Encyclopedia of Type Strains, Phase IV (KMG-IV): sequencing the most valuable type-strain genomes for metagenomic binning, comparative biology and taxonomic classification.</title>
        <authorList>
            <person name="Goeker M."/>
        </authorList>
    </citation>
    <scope>NUCLEOTIDE SEQUENCE [LARGE SCALE GENOMIC DNA]</scope>
    <source>
        <strain evidence="3 4">DSM 101872</strain>
    </source>
</reference>
<dbReference type="InterPro" id="IPR003305">
    <property type="entry name" value="CenC_carb-bd"/>
</dbReference>
<dbReference type="EMBL" id="JAGGLU010000001">
    <property type="protein sequence ID" value="MBP2057022.1"/>
    <property type="molecule type" value="Genomic_DNA"/>
</dbReference>
<dbReference type="SUPFAM" id="SSF49785">
    <property type="entry name" value="Galactose-binding domain-like"/>
    <property type="match status" value="1"/>
</dbReference>
<name>A0ABS4MBH0_9LACO</name>
<protein>
    <recommendedName>
        <fullName evidence="2">CBM-cenC domain-containing protein</fullName>
    </recommendedName>
</protein>
<keyword evidence="1" id="KW-0378">Hydrolase</keyword>
<organism evidence="3 4">
    <name type="scientific">Lactobacillus colini</name>
    <dbReference type="NCBI Taxonomy" id="1819254"/>
    <lineage>
        <taxon>Bacteria</taxon>
        <taxon>Bacillati</taxon>
        <taxon>Bacillota</taxon>
        <taxon>Bacilli</taxon>
        <taxon>Lactobacillales</taxon>
        <taxon>Lactobacillaceae</taxon>
        <taxon>Lactobacillus</taxon>
    </lineage>
</organism>
<accession>A0ABS4MBH0</accession>
<dbReference type="InterPro" id="IPR008979">
    <property type="entry name" value="Galactose-bd-like_sf"/>
</dbReference>
<dbReference type="Gene3D" id="2.60.120.260">
    <property type="entry name" value="Galactose-binding domain-like"/>
    <property type="match status" value="1"/>
</dbReference>
<evidence type="ECO:0000259" key="2">
    <source>
        <dbReference type="Pfam" id="PF02018"/>
    </source>
</evidence>
<dbReference type="Pfam" id="PF02018">
    <property type="entry name" value="CBM_4_9"/>
    <property type="match status" value="1"/>
</dbReference>
<evidence type="ECO:0000313" key="4">
    <source>
        <dbReference type="Proteomes" id="UP001519292"/>
    </source>
</evidence>
<comment type="caution">
    <text evidence="3">The sequence shown here is derived from an EMBL/GenBank/DDBJ whole genome shotgun (WGS) entry which is preliminary data.</text>
</comment>
<dbReference type="Proteomes" id="UP001519292">
    <property type="component" value="Unassembled WGS sequence"/>
</dbReference>
<dbReference type="RefSeq" id="WP_209685454.1">
    <property type="nucleotide sequence ID" value="NZ_JAGGLU010000001.1"/>
</dbReference>
<keyword evidence="4" id="KW-1185">Reference proteome</keyword>
<gene>
    <name evidence="3" type="ORF">J2Z60_000184</name>
</gene>